<name>A0A8J3G8Y7_9BACT</name>
<evidence type="ECO:0000313" key="3">
    <source>
        <dbReference type="Proteomes" id="UP000598271"/>
    </source>
</evidence>
<dbReference type="Gene3D" id="3.30.1370.110">
    <property type="match status" value="1"/>
</dbReference>
<gene>
    <name evidence="2" type="ORF">GCM10007390_10530</name>
</gene>
<feature type="domain" description="Smr" evidence="1">
    <location>
        <begin position="278"/>
        <end position="335"/>
    </location>
</feature>
<dbReference type="InterPro" id="IPR002625">
    <property type="entry name" value="Smr_dom"/>
</dbReference>
<dbReference type="Pfam" id="PF09640">
    <property type="entry name" value="DUF2027"/>
    <property type="match status" value="1"/>
</dbReference>
<evidence type="ECO:0000313" key="2">
    <source>
        <dbReference type="EMBL" id="GHB58838.1"/>
    </source>
</evidence>
<protein>
    <recommendedName>
        <fullName evidence="1">Smr domain-containing protein</fullName>
    </recommendedName>
</protein>
<dbReference type="RefSeq" id="WP_189563284.1">
    <property type="nucleotide sequence ID" value="NZ_BMXF01000001.1"/>
</dbReference>
<evidence type="ECO:0000259" key="1">
    <source>
        <dbReference type="PROSITE" id="PS50828"/>
    </source>
</evidence>
<dbReference type="AlphaFoldDB" id="A0A8J3G8Y7"/>
<dbReference type="InterPro" id="IPR018598">
    <property type="entry name" value="DUF2027"/>
</dbReference>
<sequence>MNIGDKVRLLRDKEEGIVYAFLPGNIVEIEIEEGFRIPVLRSEVVSVSPMESQRLKPAESAGGSFARKQEEFPTFSRKAPFAEKGIYMAFVPVNDLELTVHLINNSDWALPFTVYQDSAGRQAGLASGVLSPRTNQRLTDLLTKDIEQWPIFEVQALYFREGSSDIKPPFHKRLRCRVQSFYKKKQQVPVLAKEGYVYQLDEENVAGPVTPDVPPKPSSVTASELRERMLSPESTTSHKVETPQAVVDLHLEKLSPIPDAVSNADKLKLQLATFERQLENAIAAGLDEITFIHGAGSGVLRQEIHRRLSQHKNVQFFEDAQKEKFGYGATFAKIK</sequence>
<organism evidence="2 3">
    <name type="scientific">Persicitalea jodogahamensis</name>
    <dbReference type="NCBI Taxonomy" id="402147"/>
    <lineage>
        <taxon>Bacteria</taxon>
        <taxon>Pseudomonadati</taxon>
        <taxon>Bacteroidota</taxon>
        <taxon>Cytophagia</taxon>
        <taxon>Cytophagales</taxon>
        <taxon>Spirosomataceae</taxon>
        <taxon>Persicitalea</taxon>
    </lineage>
</organism>
<dbReference type="SUPFAM" id="SSF158949">
    <property type="entry name" value="Smr-associated domain-like"/>
    <property type="match status" value="1"/>
</dbReference>
<dbReference type="Gene3D" id="2.60.40.1600">
    <property type="entry name" value="Smr-associated-like"/>
    <property type="match status" value="1"/>
</dbReference>
<proteinExistence type="predicted"/>
<reference evidence="2 3" key="1">
    <citation type="journal article" date="2014" name="Int. J. Syst. Evol. Microbiol.">
        <title>Complete genome sequence of Corynebacterium casei LMG S-19264T (=DSM 44701T), isolated from a smear-ripened cheese.</title>
        <authorList>
            <consortium name="US DOE Joint Genome Institute (JGI-PGF)"/>
            <person name="Walter F."/>
            <person name="Albersmeier A."/>
            <person name="Kalinowski J."/>
            <person name="Ruckert C."/>
        </authorList>
    </citation>
    <scope>NUCLEOTIDE SEQUENCE [LARGE SCALE GENOMIC DNA]</scope>
    <source>
        <strain evidence="2 3">KCTC 12866</strain>
    </source>
</reference>
<dbReference type="Proteomes" id="UP000598271">
    <property type="component" value="Unassembled WGS sequence"/>
</dbReference>
<dbReference type="Pfam" id="PF01713">
    <property type="entry name" value="Smr"/>
    <property type="match status" value="1"/>
</dbReference>
<comment type="caution">
    <text evidence="2">The sequence shown here is derived from an EMBL/GenBank/DDBJ whole genome shotgun (WGS) entry which is preliminary data.</text>
</comment>
<dbReference type="EMBL" id="BMXF01000001">
    <property type="protein sequence ID" value="GHB58838.1"/>
    <property type="molecule type" value="Genomic_DNA"/>
</dbReference>
<accession>A0A8J3G8Y7</accession>
<dbReference type="InterPro" id="IPR036781">
    <property type="entry name" value="Smr_assoc-like_sf"/>
</dbReference>
<dbReference type="PROSITE" id="PS50828">
    <property type="entry name" value="SMR"/>
    <property type="match status" value="1"/>
</dbReference>
<keyword evidence="3" id="KW-1185">Reference proteome</keyword>
<dbReference type="InterPro" id="IPR036063">
    <property type="entry name" value="Smr_dom_sf"/>
</dbReference>